<evidence type="ECO:0000313" key="1">
    <source>
        <dbReference type="EMBL" id="SQA57461.1"/>
    </source>
</evidence>
<dbReference type="Proteomes" id="UP000250416">
    <property type="component" value="Unassembled WGS sequence"/>
</dbReference>
<name>A0AAE8NJV8_BURCE</name>
<dbReference type="AlphaFoldDB" id="A0AAE8NJV8"/>
<accession>A0AAE8NJV8</accession>
<comment type="caution">
    <text evidence="1">The sequence shown here is derived from an EMBL/GenBank/DDBJ whole genome shotgun (WGS) entry which is preliminary data.</text>
</comment>
<reference evidence="1 2" key="1">
    <citation type="submission" date="2018-06" db="EMBL/GenBank/DDBJ databases">
        <authorList>
            <consortium name="Pathogen Informatics"/>
            <person name="Doyle S."/>
        </authorList>
    </citation>
    <scope>NUCLEOTIDE SEQUENCE [LARGE SCALE GENOMIC DNA]</scope>
    <source>
        <strain evidence="1 2">NCTC10661</strain>
    </source>
</reference>
<sequence length="269" mass="29943">MSDTAESRRGKERSPNFPFIALDPAVQRAQVIYSHERRSSAPISAIARHWGYSESSSGFKQTLGAVKSYGLLVEEAGPSGKMVRLSDLALRILLDVRPDSPERDEHLKKAALRPPVASEVFMRWPEGLPSDHTLTHFLIFERGFSEDTANRAAKILRQNQVYLDEPLADDVDIENDFPATMSSPVLAPSLEGIVTQSSTGLTYHPPVTAPSHARSEKFIDPNGLDVEIAFSGEPTQETYEFLSDYIELRLKQFKRKSARASDDQPSDET</sequence>
<gene>
    <name evidence="1" type="ORF">NCTC10661_06024</name>
</gene>
<evidence type="ECO:0000313" key="2">
    <source>
        <dbReference type="Proteomes" id="UP000250416"/>
    </source>
</evidence>
<dbReference type="RefSeq" id="WP_146774280.1">
    <property type="nucleotide sequence ID" value="NZ_CADEUP010000006.1"/>
</dbReference>
<protein>
    <submittedName>
        <fullName evidence="1">Uncharacterized protein</fullName>
    </submittedName>
</protein>
<proteinExistence type="predicted"/>
<organism evidence="1 2">
    <name type="scientific">Burkholderia cepacia</name>
    <name type="common">Pseudomonas cepacia</name>
    <dbReference type="NCBI Taxonomy" id="292"/>
    <lineage>
        <taxon>Bacteria</taxon>
        <taxon>Pseudomonadati</taxon>
        <taxon>Pseudomonadota</taxon>
        <taxon>Betaproteobacteria</taxon>
        <taxon>Burkholderiales</taxon>
        <taxon>Burkholderiaceae</taxon>
        <taxon>Burkholderia</taxon>
        <taxon>Burkholderia cepacia complex</taxon>
    </lineage>
</organism>
<dbReference type="EMBL" id="UARD01000044">
    <property type="protein sequence ID" value="SQA57461.1"/>
    <property type="molecule type" value="Genomic_DNA"/>
</dbReference>